<dbReference type="Proteomes" id="UP000006038">
    <property type="component" value="Chromosome 11"/>
</dbReference>
<dbReference type="GO" id="GO:0005049">
    <property type="term" value="F:nuclear export signal receptor activity"/>
    <property type="evidence" value="ECO:0007669"/>
    <property type="project" value="InterPro"/>
</dbReference>
<accession>J3N8M6</accession>
<evidence type="ECO:0000313" key="2">
    <source>
        <dbReference type="EnsemblPlants" id="OB11G21620.1"/>
    </source>
</evidence>
<dbReference type="OMA" id="LPCAVQK"/>
<reference evidence="2" key="1">
    <citation type="journal article" date="2013" name="Nat. Commun.">
        <title>Whole-genome sequencing of Oryza brachyantha reveals mechanisms underlying Oryza genome evolution.</title>
        <authorList>
            <person name="Chen J."/>
            <person name="Huang Q."/>
            <person name="Gao D."/>
            <person name="Wang J."/>
            <person name="Lang Y."/>
            <person name="Liu T."/>
            <person name="Li B."/>
            <person name="Bai Z."/>
            <person name="Luis Goicoechea J."/>
            <person name="Liang C."/>
            <person name="Chen C."/>
            <person name="Zhang W."/>
            <person name="Sun S."/>
            <person name="Liao Y."/>
            <person name="Zhang X."/>
            <person name="Yang L."/>
            <person name="Song C."/>
            <person name="Wang M."/>
            <person name="Shi J."/>
            <person name="Liu G."/>
            <person name="Liu J."/>
            <person name="Zhou H."/>
            <person name="Zhou W."/>
            <person name="Yu Q."/>
            <person name="An N."/>
            <person name="Chen Y."/>
            <person name="Cai Q."/>
            <person name="Wang B."/>
            <person name="Liu B."/>
            <person name="Min J."/>
            <person name="Huang Y."/>
            <person name="Wu H."/>
            <person name="Li Z."/>
            <person name="Zhang Y."/>
            <person name="Yin Y."/>
            <person name="Song W."/>
            <person name="Jiang J."/>
            <person name="Jackson S.A."/>
            <person name="Wing R.A."/>
            <person name="Wang J."/>
            <person name="Chen M."/>
        </authorList>
    </citation>
    <scope>NUCLEOTIDE SEQUENCE [LARGE SCALE GENOMIC DNA]</scope>
    <source>
        <strain evidence="2">cv. IRGC 101232</strain>
    </source>
</reference>
<sequence>MLASYTTKRNSQMDAAAAELESHMFDCSGDGASCENETNFTDYAKQSNELGHTRMSGTGGGDVQQMLAEHTIISEAFLSAATCSWFEKDKALLASLLSSLKSLWAQPQWQACLKHLCCHGDFRRAMLKIVKLFEKELKNHRVETDILHKPDQISYSTLISLVSLIVPPLLKLIRFVHALWTNEAVFRFPEELIEARKLKNVDQILRFKGEMLEFLDVSLEELEENDLAQWLQLMRESGYNLLGLCATIKGAFSELLDISSINDAIMENIRSMEFRHVAKLIDLVIIPFIKHCPHNLWEEWMLKLLLPLFDYCGDMLHYSWFTLLNNGRADVPHYFGYLCGSEETVNKMENYLLLDLTRKVSKLLGALASQELNHDVCHAALHSVLDKCTPSTSLVGYILLNGCFESLSMDVFGWWVDGEAAIDSVPFCHALVQVAVDSNNEKLRRFVKDDMLRAIVHRLCDDLPCAVQKTIRKLSPLMNLTKCRKASKDLFILCQEIYEVYIQCQDLEGEDQDNDSTAHRFEDWFTNQKKDLCVKASSAIPDEFPAALWNWEFEEEFRRYLPTYLDVLHEVDAMDDCLEGNCLDSTKIFENLSLEFRSRHAISSCTDHLVWMISNLLQRKMPAAYSEQRSDQISKCICKLITSKPYIKRSDGWNNAMKRLEENFEINLHTRLSAEDAVDIFYISILRLWEPQFHPLIREGQKDVLVKIARQFAFAKERENYEPLEPDSLDFLDHLQLYASFYIYRKKKESGYFMAREQVKLHEEFDRFLDSGKLDSDICKLSCLQDDFIEKFADKQIAKSQFVQLDKKLVILSLEQRAQLLDTQRQKNAYAECLRNILTDQKLQDGLQRLISELEVQGFFDVDNNSIDWEKGCFLPLVDKFEGLVFKGHSFPQYLVIQGIMDYRKMSQQSDSNLKDSFEQAVNWRQDLTRIWMATRYYEGLYYDVLRKPLKKIFMQNTEASKL</sequence>
<dbReference type="GeneID" id="102721490"/>
<name>J3N8M6_ORYBR</name>
<dbReference type="InterPro" id="IPR045065">
    <property type="entry name" value="XPO1/5"/>
</dbReference>
<dbReference type="InterPro" id="IPR045478">
    <property type="entry name" value="Exportin-5_C"/>
</dbReference>
<evidence type="ECO:0000313" key="3">
    <source>
        <dbReference type="Proteomes" id="UP000006038"/>
    </source>
</evidence>
<dbReference type="STRING" id="4533.J3N8M6"/>
<dbReference type="PANTHER" id="PTHR11223">
    <property type="entry name" value="EXPORTIN 1/5"/>
    <property type="match status" value="1"/>
</dbReference>
<dbReference type="GO" id="GO:0000056">
    <property type="term" value="P:ribosomal small subunit export from nucleus"/>
    <property type="evidence" value="ECO:0007669"/>
    <property type="project" value="TreeGrafter"/>
</dbReference>
<dbReference type="InterPro" id="IPR011989">
    <property type="entry name" value="ARM-like"/>
</dbReference>
<dbReference type="OrthoDB" id="651267at2759"/>
<dbReference type="GO" id="GO:0000055">
    <property type="term" value="P:ribosomal large subunit export from nucleus"/>
    <property type="evidence" value="ECO:0007669"/>
    <property type="project" value="TreeGrafter"/>
</dbReference>
<dbReference type="GO" id="GO:0005737">
    <property type="term" value="C:cytoplasm"/>
    <property type="evidence" value="ECO:0007669"/>
    <property type="project" value="TreeGrafter"/>
</dbReference>
<proteinExistence type="predicted"/>
<dbReference type="Pfam" id="PF19273">
    <property type="entry name" value="Exportin-5"/>
    <property type="match status" value="1"/>
</dbReference>
<reference evidence="2" key="2">
    <citation type="submission" date="2013-04" db="UniProtKB">
        <authorList>
            <consortium name="EnsemblPlants"/>
        </authorList>
    </citation>
    <scope>IDENTIFICATION</scope>
</reference>
<dbReference type="EnsemblPlants" id="OB11G21620.1">
    <property type="protein sequence ID" value="OB11G21620.1"/>
    <property type="gene ID" value="OB11G21620"/>
</dbReference>
<dbReference type="KEGG" id="obr:102721490"/>
<dbReference type="GO" id="GO:0006611">
    <property type="term" value="P:protein export from nucleus"/>
    <property type="evidence" value="ECO:0007669"/>
    <property type="project" value="InterPro"/>
</dbReference>
<dbReference type="HOGENOM" id="CLU_014344_0_0_1"/>
<gene>
    <name evidence="2" type="primary">LOC102721490</name>
</gene>
<dbReference type="Gramene" id="OB11G21620.1">
    <property type="protein sequence ID" value="OB11G21620.1"/>
    <property type="gene ID" value="OB11G21620"/>
</dbReference>
<dbReference type="GO" id="GO:0005634">
    <property type="term" value="C:nucleus"/>
    <property type="evidence" value="ECO:0007669"/>
    <property type="project" value="TreeGrafter"/>
</dbReference>
<dbReference type="AlphaFoldDB" id="J3N8M6"/>
<feature type="domain" description="Exportin-5 C-terminal" evidence="1">
    <location>
        <begin position="68"/>
        <end position="462"/>
    </location>
</feature>
<dbReference type="eggNOG" id="KOG2020">
    <property type="taxonomic scope" value="Eukaryota"/>
</dbReference>
<protein>
    <recommendedName>
        <fullName evidence="1">Exportin-5 C-terminal domain-containing protein</fullName>
    </recommendedName>
</protein>
<dbReference type="Gene3D" id="1.25.10.10">
    <property type="entry name" value="Leucine-rich Repeat Variant"/>
    <property type="match status" value="1"/>
</dbReference>
<evidence type="ECO:0000259" key="1">
    <source>
        <dbReference type="Pfam" id="PF19273"/>
    </source>
</evidence>
<dbReference type="PANTHER" id="PTHR11223:SF11">
    <property type="entry name" value="OS11G0519500 PROTEIN"/>
    <property type="match status" value="1"/>
</dbReference>
<dbReference type="RefSeq" id="XP_006662957.1">
    <property type="nucleotide sequence ID" value="XM_006662894.3"/>
</dbReference>
<organism evidence="2">
    <name type="scientific">Oryza brachyantha</name>
    <name type="common">malo sina</name>
    <dbReference type="NCBI Taxonomy" id="4533"/>
    <lineage>
        <taxon>Eukaryota</taxon>
        <taxon>Viridiplantae</taxon>
        <taxon>Streptophyta</taxon>
        <taxon>Embryophyta</taxon>
        <taxon>Tracheophyta</taxon>
        <taxon>Spermatophyta</taxon>
        <taxon>Magnoliopsida</taxon>
        <taxon>Liliopsida</taxon>
        <taxon>Poales</taxon>
        <taxon>Poaceae</taxon>
        <taxon>BOP clade</taxon>
        <taxon>Oryzoideae</taxon>
        <taxon>Oryzeae</taxon>
        <taxon>Oryzinae</taxon>
        <taxon>Oryza</taxon>
    </lineage>
</organism>
<keyword evidence="3" id="KW-1185">Reference proteome</keyword>